<dbReference type="EMBL" id="AHHD01000781">
    <property type="protein sequence ID" value="EKG09101.1"/>
    <property type="molecule type" value="Genomic_DNA"/>
</dbReference>
<dbReference type="Pfam" id="PF03221">
    <property type="entry name" value="HTH_Tnp_Tc5"/>
    <property type="match status" value="1"/>
</dbReference>
<dbReference type="VEuPathDB" id="FungiDB:MPH_13915"/>
<protein>
    <recommendedName>
        <fullName evidence="2">HTH CENPB-type domain-containing protein</fullName>
    </recommendedName>
</protein>
<dbReference type="STRING" id="1126212.K2QH79"/>
<gene>
    <name evidence="3" type="ORF">MPH_13915</name>
</gene>
<dbReference type="OrthoDB" id="3942738at2759"/>
<evidence type="ECO:0000256" key="1">
    <source>
        <dbReference type="ARBA" id="ARBA00023125"/>
    </source>
</evidence>
<keyword evidence="1" id="KW-0238">DNA-binding</keyword>
<evidence type="ECO:0000313" key="3">
    <source>
        <dbReference type="EMBL" id="EKG09101.1"/>
    </source>
</evidence>
<name>K2QH79_MACPH</name>
<proteinExistence type="predicted"/>
<evidence type="ECO:0000259" key="2">
    <source>
        <dbReference type="PROSITE" id="PS51253"/>
    </source>
</evidence>
<dbReference type="SMART" id="SM00674">
    <property type="entry name" value="CENPB"/>
    <property type="match status" value="1"/>
</dbReference>
<dbReference type="AlphaFoldDB" id="K2QH79"/>
<reference evidence="3 4" key="1">
    <citation type="journal article" date="2012" name="BMC Genomics">
        <title>Tools to kill: Genome of one of the most destructive plant pathogenic fungi Macrophomina phaseolina.</title>
        <authorList>
            <person name="Islam M.S."/>
            <person name="Haque M.S."/>
            <person name="Islam M.M."/>
            <person name="Emdad E.M."/>
            <person name="Halim A."/>
            <person name="Hossen Q.M.M."/>
            <person name="Hossain M.Z."/>
            <person name="Ahmed B."/>
            <person name="Rahim S."/>
            <person name="Rahman M.S."/>
            <person name="Alam M.M."/>
            <person name="Hou S."/>
            <person name="Wan X."/>
            <person name="Saito J.A."/>
            <person name="Alam M."/>
        </authorList>
    </citation>
    <scope>NUCLEOTIDE SEQUENCE [LARGE SCALE GENOMIC DNA]</scope>
    <source>
        <strain evidence="3 4">MS6</strain>
    </source>
</reference>
<sequence>MSTVRAHSQSVHTPSKIRTQILNRCISLDMDPIEAALDDLKSQDPPNYKATAKKFGCCRTTLSRRHRGVTASQASSAESHRLLNNNQERELVEYINKLSERGIPPTQAMVRNFAEEMAQQKPSKNWVSRFVKRHQDQLKSVYLSGLDLSRKNAESVPRIQGYFELVCTAQTVLVYLLI</sequence>
<dbReference type="PROSITE" id="PS51253">
    <property type="entry name" value="HTH_CENPB"/>
    <property type="match status" value="1"/>
</dbReference>
<dbReference type="GO" id="GO:0003677">
    <property type="term" value="F:DNA binding"/>
    <property type="evidence" value="ECO:0007669"/>
    <property type="project" value="UniProtKB-KW"/>
</dbReference>
<comment type="caution">
    <text evidence="3">The sequence shown here is derived from an EMBL/GenBank/DDBJ whole genome shotgun (WGS) entry which is preliminary data.</text>
</comment>
<dbReference type="InterPro" id="IPR006600">
    <property type="entry name" value="HTH_CenpB_DNA-bd_dom"/>
</dbReference>
<accession>K2QH79</accession>
<dbReference type="InterPro" id="IPR009057">
    <property type="entry name" value="Homeodomain-like_sf"/>
</dbReference>
<dbReference type="Gene3D" id="1.10.10.60">
    <property type="entry name" value="Homeodomain-like"/>
    <property type="match status" value="1"/>
</dbReference>
<dbReference type="InParanoid" id="K2QH79"/>
<dbReference type="SUPFAM" id="SSF46689">
    <property type="entry name" value="Homeodomain-like"/>
    <property type="match status" value="1"/>
</dbReference>
<dbReference type="Proteomes" id="UP000007129">
    <property type="component" value="Unassembled WGS sequence"/>
</dbReference>
<organism evidence="3 4">
    <name type="scientific">Macrophomina phaseolina (strain MS6)</name>
    <name type="common">Charcoal rot fungus</name>
    <dbReference type="NCBI Taxonomy" id="1126212"/>
    <lineage>
        <taxon>Eukaryota</taxon>
        <taxon>Fungi</taxon>
        <taxon>Dikarya</taxon>
        <taxon>Ascomycota</taxon>
        <taxon>Pezizomycotina</taxon>
        <taxon>Dothideomycetes</taxon>
        <taxon>Dothideomycetes incertae sedis</taxon>
        <taxon>Botryosphaeriales</taxon>
        <taxon>Botryosphaeriaceae</taxon>
        <taxon>Macrophomina</taxon>
    </lineage>
</organism>
<feature type="domain" description="HTH CENPB-type" evidence="2">
    <location>
        <begin position="75"/>
        <end position="140"/>
    </location>
</feature>
<evidence type="ECO:0000313" key="4">
    <source>
        <dbReference type="Proteomes" id="UP000007129"/>
    </source>
</evidence>
<dbReference type="HOGENOM" id="CLU_013929_17_1_1"/>